<evidence type="ECO:0000256" key="4">
    <source>
        <dbReference type="SAM" id="MobiDB-lite"/>
    </source>
</evidence>
<keyword evidence="3" id="KW-0539">Nucleus</keyword>
<dbReference type="InterPro" id="IPR036864">
    <property type="entry name" value="Zn2-C6_fun-type_DNA-bd_sf"/>
</dbReference>
<dbReference type="Pfam" id="PF00172">
    <property type="entry name" value="Zn_clus"/>
    <property type="match status" value="1"/>
</dbReference>
<gene>
    <name evidence="6" type="ORF">SEUCBS140593_006762</name>
</gene>
<dbReference type="SMART" id="SM00066">
    <property type="entry name" value="GAL4"/>
    <property type="match status" value="1"/>
</dbReference>
<dbReference type="Gene3D" id="4.10.240.10">
    <property type="entry name" value="Zn(2)-C6 fungal-type DNA-binding domain"/>
    <property type="match status" value="1"/>
</dbReference>
<evidence type="ECO:0000256" key="3">
    <source>
        <dbReference type="ARBA" id="ARBA00023242"/>
    </source>
</evidence>
<dbReference type="PROSITE" id="PS50048">
    <property type="entry name" value="ZN2_CY6_FUNGAL_2"/>
    <property type="match status" value="1"/>
</dbReference>
<accession>A0ABP0C834</accession>
<dbReference type="PANTHER" id="PTHR31001:SF76">
    <property type="entry name" value="ZN(2)-C6 FUNGAL-TYPE DOMAIN-CONTAINING PROTEIN"/>
    <property type="match status" value="1"/>
</dbReference>
<dbReference type="PANTHER" id="PTHR31001">
    <property type="entry name" value="UNCHARACTERIZED TRANSCRIPTIONAL REGULATORY PROTEIN"/>
    <property type="match status" value="1"/>
</dbReference>
<comment type="caution">
    <text evidence="6">The sequence shown here is derived from an EMBL/GenBank/DDBJ whole genome shotgun (WGS) entry which is preliminary data.</text>
</comment>
<dbReference type="InterPro" id="IPR007219">
    <property type="entry name" value="XnlR_reg_dom"/>
</dbReference>
<feature type="region of interest" description="Disordered" evidence="4">
    <location>
        <begin position="226"/>
        <end position="266"/>
    </location>
</feature>
<dbReference type="PROSITE" id="PS00463">
    <property type="entry name" value="ZN2_CY6_FUNGAL_1"/>
    <property type="match status" value="1"/>
</dbReference>
<dbReference type="InterPro" id="IPR001138">
    <property type="entry name" value="Zn2Cys6_DnaBD"/>
</dbReference>
<dbReference type="InterPro" id="IPR050613">
    <property type="entry name" value="Sec_Metabolite_Reg"/>
</dbReference>
<dbReference type="CDD" id="cd12148">
    <property type="entry name" value="fungal_TF_MHR"/>
    <property type="match status" value="1"/>
</dbReference>
<protein>
    <recommendedName>
        <fullName evidence="5">Zn(2)-C6 fungal-type domain-containing protein</fullName>
    </recommendedName>
</protein>
<organism evidence="6 7">
    <name type="scientific">Sporothrix eucalyptigena</name>
    <dbReference type="NCBI Taxonomy" id="1812306"/>
    <lineage>
        <taxon>Eukaryota</taxon>
        <taxon>Fungi</taxon>
        <taxon>Dikarya</taxon>
        <taxon>Ascomycota</taxon>
        <taxon>Pezizomycotina</taxon>
        <taxon>Sordariomycetes</taxon>
        <taxon>Sordariomycetidae</taxon>
        <taxon>Ophiostomatales</taxon>
        <taxon>Ophiostomataceae</taxon>
        <taxon>Sporothrix</taxon>
    </lineage>
</organism>
<feature type="compositionally biased region" description="Basic and acidic residues" evidence="4">
    <location>
        <begin position="231"/>
        <end position="266"/>
    </location>
</feature>
<evidence type="ECO:0000259" key="5">
    <source>
        <dbReference type="PROSITE" id="PS50048"/>
    </source>
</evidence>
<keyword evidence="7" id="KW-1185">Reference proteome</keyword>
<name>A0ABP0C834_9PEZI</name>
<dbReference type="CDD" id="cd00067">
    <property type="entry name" value="GAL4"/>
    <property type="match status" value="1"/>
</dbReference>
<feature type="region of interest" description="Disordered" evidence="4">
    <location>
        <begin position="69"/>
        <end position="135"/>
    </location>
</feature>
<feature type="compositionally biased region" description="Low complexity" evidence="4">
    <location>
        <begin position="936"/>
        <end position="950"/>
    </location>
</feature>
<feature type="compositionally biased region" description="Basic and acidic residues" evidence="4">
    <location>
        <begin position="83"/>
        <end position="105"/>
    </location>
</feature>
<feature type="compositionally biased region" description="Polar residues" evidence="4">
    <location>
        <begin position="919"/>
        <end position="935"/>
    </location>
</feature>
<evidence type="ECO:0000256" key="2">
    <source>
        <dbReference type="ARBA" id="ARBA00022723"/>
    </source>
</evidence>
<reference evidence="6 7" key="1">
    <citation type="submission" date="2024-01" db="EMBL/GenBank/DDBJ databases">
        <authorList>
            <person name="Allen C."/>
            <person name="Tagirdzhanova G."/>
        </authorList>
    </citation>
    <scope>NUCLEOTIDE SEQUENCE [LARGE SCALE GENOMIC DNA]</scope>
</reference>
<dbReference type="SUPFAM" id="SSF57701">
    <property type="entry name" value="Zn2/Cys6 DNA-binding domain"/>
    <property type="match status" value="1"/>
</dbReference>
<feature type="compositionally biased region" description="Polar residues" evidence="4">
    <location>
        <begin position="113"/>
        <end position="122"/>
    </location>
</feature>
<feature type="domain" description="Zn(2)-C6 fungal-type" evidence="5">
    <location>
        <begin position="140"/>
        <end position="171"/>
    </location>
</feature>
<comment type="subcellular location">
    <subcellularLocation>
        <location evidence="1">Nucleus</location>
    </subcellularLocation>
</comment>
<proteinExistence type="predicted"/>
<keyword evidence="2" id="KW-0479">Metal-binding</keyword>
<feature type="compositionally biased region" description="Low complexity" evidence="4">
    <location>
        <begin position="897"/>
        <end position="918"/>
    </location>
</feature>
<dbReference type="EMBL" id="CAWUHD010000076">
    <property type="protein sequence ID" value="CAK7227988.1"/>
    <property type="molecule type" value="Genomic_DNA"/>
</dbReference>
<evidence type="ECO:0000256" key="1">
    <source>
        <dbReference type="ARBA" id="ARBA00004123"/>
    </source>
</evidence>
<dbReference type="Proteomes" id="UP001642482">
    <property type="component" value="Unassembled WGS sequence"/>
</dbReference>
<dbReference type="SMART" id="SM00906">
    <property type="entry name" value="Fungal_trans"/>
    <property type="match status" value="1"/>
</dbReference>
<feature type="compositionally biased region" description="Polar residues" evidence="4">
    <location>
        <begin position="849"/>
        <end position="870"/>
    </location>
</feature>
<evidence type="ECO:0000313" key="7">
    <source>
        <dbReference type="Proteomes" id="UP001642482"/>
    </source>
</evidence>
<feature type="region of interest" description="Disordered" evidence="4">
    <location>
        <begin position="849"/>
        <end position="950"/>
    </location>
</feature>
<sequence>MAYADKGPASSVTSRSFAHLFDDGTDAAVGAGGTGGADGGDQWQLPVQHQGTVVTRRVSAATAAGKVPVPLISAPSTGNLRQTLDHGEPGDRERPLAATRQREDDPYGLYPDGNSQSISARANGTDDAERQSKRPRMALSCSECKRRKIKCDRNVPCTACIKRGRSAYCNWDEAKIDPAPQPFVLRSELQELRDRVQILESLVKAAPSGGDHAQPDVVPCHAMQAQTIQDQEGRQGRPDRQDREDQRQKNKEKECSERSSEDGKYNDNVEDAAVILESIAFNPPRDASADRPIISHEYWRGSLMAPPTSDCRPGGHCETPGAATAETTAVKKDHIFLTAALTSIIAPTWDAVVDRYNPLLSSWDDEFKDWTRQERENHGRQQQRARLRKKREDVLDAIYAALPTVRQSYYLANQYQETVDWRSHILYWPGFQAELKTFWELMSQGHHLDIDPLWLAVFFMVMALALDNQRADEVDVMTDINHPFHGYSSQHFKDLTNRCHAISIRALHLGNPMATPRVRTIQTIILLNQFFQSSAARGQADMMLNWIGVAIRSAQLMGLHILGSNPEIMPPDDPAWPPGKNAIKRHVALRIWMILQWADWMSASARFRSYIIHPEQCTSQLIDNVNDSELSCTDWRYKAHDPNQITSASFEIYKWKIANMLRMTYDKFITHADKFSYSSVLEVDRGYQAIFDHLPEAYQPSAETNLANEDPKIRWQRNLALEGIYSRIVRLHRPFLSRGYSPGSRYKYSKDQCLRSARIVVDCHSNMSDLTTRGMFWFAYSHTLGAATVLFLDLFWSIDHDLPPDEIADRFRIISIVQGIFSKFTDITNPSLRTVVESAYHIITDLSSEGQARQATHSSRSLQDPQQKPESFTEIFRRVSMRVGTREVSTTKRKKATSSPVTATTPSSASASANSQQSFERQPNNLQAPLSSQQHPSSTPATSMPQPAAAAGASLASDAFWSAGAGTDTAMQLLSPDFFGSGFFSDVGMPGGDMMATGGQAFMNTDAWAFNPIFINANSSQHQSPDGESPDLSFLFQEAGAGGQMSANQPPDNSSLWRYLVSETAPGSFGV</sequence>
<evidence type="ECO:0000313" key="6">
    <source>
        <dbReference type="EMBL" id="CAK7227988.1"/>
    </source>
</evidence>